<feature type="active site" description="Charge relay system" evidence="4">
    <location>
        <position position="323"/>
    </location>
</feature>
<keyword evidence="2 4" id="KW-0378">Hydrolase</keyword>
<evidence type="ECO:0000313" key="6">
    <source>
        <dbReference type="EMBL" id="KAK4223418.1"/>
    </source>
</evidence>
<reference evidence="6" key="2">
    <citation type="submission" date="2023-05" db="EMBL/GenBank/DDBJ databases">
        <authorList>
            <consortium name="Lawrence Berkeley National Laboratory"/>
            <person name="Steindorff A."/>
            <person name="Hensen N."/>
            <person name="Bonometti L."/>
            <person name="Westerberg I."/>
            <person name="Brannstrom I.O."/>
            <person name="Guillou S."/>
            <person name="Cros-Aarteil S."/>
            <person name="Calhoun S."/>
            <person name="Haridas S."/>
            <person name="Kuo A."/>
            <person name="Mondo S."/>
            <person name="Pangilinan J."/>
            <person name="Riley R."/>
            <person name="Labutti K."/>
            <person name="Andreopoulos B."/>
            <person name="Lipzen A."/>
            <person name="Chen C."/>
            <person name="Yanf M."/>
            <person name="Daum C."/>
            <person name="Ng V."/>
            <person name="Clum A."/>
            <person name="Ohm R."/>
            <person name="Martin F."/>
            <person name="Silar P."/>
            <person name="Natvig D."/>
            <person name="Lalanne C."/>
            <person name="Gautier V."/>
            <person name="Ament-Velasquez S.L."/>
            <person name="Kruys A."/>
            <person name="Hutchinson M.I."/>
            <person name="Powell A.J."/>
            <person name="Barry K."/>
            <person name="Miller A.N."/>
            <person name="Grigoriev I.V."/>
            <person name="Debuchy R."/>
            <person name="Gladieux P."/>
            <person name="Thoren M.H."/>
            <person name="Johannesson H."/>
        </authorList>
    </citation>
    <scope>NUCLEOTIDE SEQUENCE</scope>
    <source>
        <strain evidence="6">CBS 990.96</strain>
    </source>
</reference>
<keyword evidence="3 4" id="KW-0720">Serine protease</keyword>
<dbReference type="GO" id="GO:0004252">
    <property type="term" value="F:serine-type endopeptidase activity"/>
    <property type="evidence" value="ECO:0007669"/>
    <property type="project" value="UniProtKB-UniRule"/>
</dbReference>
<dbReference type="AlphaFoldDB" id="A0AAN7BHK5"/>
<gene>
    <name evidence="6" type="ORF">QBC38DRAFT_512377</name>
</gene>
<feature type="domain" description="Peptidase S8/S53" evidence="5">
    <location>
        <begin position="278"/>
        <end position="501"/>
    </location>
</feature>
<dbReference type="Proteomes" id="UP001301958">
    <property type="component" value="Unassembled WGS sequence"/>
</dbReference>
<dbReference type="InterPro" id="IPR015500">
    <property type="entry name" value="Peptidase_S8_subtilisin-rel"/>
</dbReference>
<dbReference type="GO" id="GO:0006508">
    <property type="term" value="P:proteolysis"/>
    <property type="evidence" value="ECO:0007669"/>
    <property type="project" value="UniProtKB-KW"/>
</dbReference>
<protein>
    <submittedName>
        <fullName evidence="6">Peptidase S8/S53 domain-containing protein</fullName>
    </submittedName>
</protein>
<name>A0AAN7BHK5_9PEZI</name>
<proteinExistence type="inferred from homology"/>
<sequence>MRLVAGFVLARGNDARLGLHALGGIGHGLVDFGAGGVENVDHADETGAKGKEKSASKVDDAVVKSVERFLKLHYLRTRSDSACRDILYGRDKVFDLELFLNLSGRSRMTAAGFEALIKHLKFEDALQYVAIPAIKIDAAAEGLTPRSSKLWSKNDQKPLSDATGRDDLVQVFEGVRKKGVKTIIKVVVEDTLSPPHTNEAIEKSLGGMGVEVWDSTFLSMEMHLYWGGSNAVLRGWSEEAGLNRLVELRTHAWIDCMTKVRKILNNIALSSPNINEEAIKVALIDDGVDFTELDYPPSGGRTFCLRDEENNLNHPHYASATGHGTIMAKLIQFMCPQVQLRVLRLEDHPSEKARQISARSAAQAITEAVKRGVDIISMSLTIDPPEDETVKADLDKTIHEADKAHILMFCSASDQGAISTDTYPSKATQRIFTIGTAGPWGETNAWVGNPDKVNPTFPGDRVEIMHGGATSSSSNNGGSAREATGSSVATALVAGFTALMLYCVQVKLHCTDEKDKQRMTMAFRNTIWTTPESRNKFIPIWELFRKAIERMDRADHGELIHLVSEIGDRVCMGV</sequence>
<evidence type="ECO:0000259" key="5">
    <source>
        <dbReference type="Pfam" id="PF00082"/>
    </source>
</evidence>
<accession>A0AAN7BHK5</accession>
<dbReference type="SUPFAM" id="SSF52743">
    <property type="entry name" value="Subtilisin-like"/>
    <property type="match status" value="1"/>
</dbReference>
<dbReference type="Pfam" id="PF00082">
    <property type="entry name" value="Peptidase_S8"/>
    <property type="match status" value="1"/>
</dbReference>
<dbReference type="EMBL" id="MU865427">
    <property type="protein sequence ID" value="KAK4223418.1"/>
    <property type="molecule type" value="Genomic_DNA"/>
</dbReference>
<evidence type="ECO:0000256" key="2">
    <source>
        <dbReference type="ARBA" id="ARBA00022801"/>
    </source>
</evidence>
<feature type="active site" description="Charge relay system" evidence="4">
    <location>
        <position position="487"/>
    </location>
</feature>
<comment type="caution">
    <text evidence="6">The sequence shown here is derived from an EMBL/GenBank/DDBJ whole genome shotgun (WGS) entry which is preliminary data.</text>
</comment>
<keyword evidence="7" id="KW-1185">Reference proteome</keyword>
<evidence type="ECO:0000256" key="4">
    <source>
        <dbReference type="PROSITE-ProRule" id="PRU01240"/>
    </source>
</evidence>
<organism evidence="6 7">
    <name type="scientific">Podospora fimiseda</name>
    <dbReference type="NCBI Taxonomy" id="252190"/>
    <lineage>
        <taxon>Eukaryota</taxon>
        <taxon>Fungi</taxon>
        <taxon>Dikarya</taxon>
        <taxon>Ascomycota</taxon>
        <taxon>Pezizomycotina</taxon>
        <taxon>Sordariomycetes</taxon>
        <taxon>Sordariomycetidae</taxon>
        <taxon>Sordariales</taxon>
        <taxon>Podosporaceae</taxon>
        <taxon>Podospora</taxon>
    </lineage>
</organism>
<dbReference type="PROSITE" id="PS51892">
    <property type="entry name" value="SUBTILASE"/>
    <property type="match status" value="1"/>
</dbReference>
<dbReference type="InterPro" id="IPR000209">
    <property type="entry name" value="Peptidase_S8/S53_dom"/>
</dbReference>
<dbReference type="InterPro" id="IPR036852">
    <property type="entry name" value="Peptidase_S8/S53_dom_sf"/>
</dbReference>
<reference evidence="6" key="1">
    <citation type="journal article" date="2023" name="Mol. Phylogenet. Evol.">
        <title>Genome-scale phylogeny and comparative genomics of the fungal order Sordariales.</title>
        <authorList>
            <person name="Hensen N."/>
            <person name="Bonometti L."/>
            <person name="Westerberg I."/>
            <person name="Brannstrom I.O."/>
            <person name="Guillou S."/>
            <person name="Cros-Aarteil S."/>
            <person name="Calhoun S."/>
            <person name="Haridas S."/>
            <person name="Kuo A."/>
            <person name="Mondo S."/>
            <person name="Pangilinan J."/>
            <person name="Riley R."/>
            <person name="LaButti K."/>
            <person name="Andreopoulos B."/>
            <person name="Lipzen A."/>
            <person name="Chen C."/>
            <person name="Yan M."/>
            <person name="Daum C."/>
            <person name="Ng V."/>
            <person name="Clum A."/>
            <person name="Steindorff A."/>
            <person name="Ohm R.A."/>
            <person name="Martin F."/>
            <person name="Silar P."/>
            <person name="Natvig D.O."/>
            <person name="Lalanne C."/>
            <person name="Gautier V."/>
            <person name="Ament-Velasquez S.L."/>
            <person name="Kruys A."/>
            <person name="Hutchinson M.I."/>
            <person name="Powell A.J."/>
            <person name="Barry K."/>
            <person name="Miller A.N."/>
            <person name="Grigoriev I.V."/>
            <person name="Debuchy R."/>
            <person name="Gladieux P."/>
            <person name="Hiltunen Thoren M."/>
            <person name="Johannesson H."/>
        </authorList>
    </citation>
    <scope>NUCLEOTIDE SEQUENCE</scope>
    <source>
        <strain evidence="6">CBS 990.96</strain>
    </source>
</reference>
<keyword evidence="1 4" id="KW-0645">Protease</keyword>
<dbReference type="Gene3D" id="3.40.50.200">
    <property type="entry name" value="Peptidase S8/S53 domain"/>
    <property type="match status" value="1"/>
</dbReference>
<evidence type="ECO:0000313" key="7">
    <source>
        <dbReference type="Proteomes" id="UP001301958"/>
    </source>
</evidence>
<comment type="similarity">
    <text evidence="4">Belongs to the peptidase S8 family.</text>
</comment>
<feature type="active site" description="Charge relay system" evidence="4">
    <location>
        <position position="285"/>
    </location>
</feature>
<dbReference type="CDD" id="cd07491">
    <property type="entry name" value="Peptidases_S8_7"/>
    <property type="match status" value="1"/>
</dbReference>
<evidence type="ECO:0000256" key="3">
    <source>
        <dbReference type="ARBA" id="ARBA00022825"/>
    </source>
</evidence>
<dbReference type="PRINTS" id="PR00723">
    <property type="entry name" value="SUBTILISIN"/>
</dbReference>
<evidence type="ECO:0000256" key="1">
    <source>
        <dbReference type="ARBA" id="ARBA00022670"/>
    </source>
</evidence>